<feature type="non-terminal residue" evidence="1">
    <location>
        <position position="55"/>
    </location>
</feature>
<gene>
    <name evidence="1" type="ORF">BN2614_LOCUS2</name>
</gene>
<dbReference type="EMBL" id="CYRY02009220">
    <property type="protein sequence ID" value="VCW77692.1"/>
    <property type="molecule type" value="Genomic_DNA"/>
</dbReference>
<reference evidence="1 2" key="1">
    <citation type="submission" date="2018-10" db="EMBL/GenBank/DDBJ databases">
        <authorList>
            <person name="Ekblom R."/>
            <person name="Jareborg N."/>
        </authorList>
    </citation>
    <scope>NUCLEOTIDE SEQUENCE [LARGE SCALE GENOMIC DNA]</scope>
    <source>
        <tissue evidence="1">Muscle</tissue>
    </source>
</reference>
<comment type="caution">
    <text evidence="1">The sequence shown here is derived from an EMBL/GenBank/DDBJ whole genome shotgun (WGS) entry which is preliminary data.</text>
</comment>
<name>A0A9X9PYI9_GULGU</name>
<evidence type="ECO:0000313" key="2">
    <source>
        <dbReference type="Proteomes" id="UP000269945"/>
    </source>
</evidence>
<organism evidence="1 2">
    <name type="scientific">Gulo gulo</name>
    <name type="common">Wolverine</name>
    <name type="synonym">Gluton</name>
    <dbReference type="NCBI Taxonomy" id="48420"/>
    <lineage>
        <taxon>Eukaryota</taxon>
        <taxon>Metazoa</taxon>
        <taxon>Chordata</taxon>
        <taxon>Craniata</taxon>
        <taxon>Vertebrata</taxon>
        <taxon>Euteleostomi</taxon>
        <taxon>Mammalia</taxon>
        <taxon>Eutheria</taxon>
        <taxon>Laurasiatheria</taxon>
        <taxon>Carnivora</taxon>
        <taxon>Caniformia</taxon>
        <taxon>Musteloidea</taxon>
        <taxon>Mustelidae</taxon>
        <taxon>Guloninae</taxon>
        <taxon>Gulo</taxon>
    </lineage>
</organism>
<dbReference type="Proteomes" id="UP000269945">
    <property type="component" value="Unassembled WGS sequence"/>
</dbReference>
<evidence type="ECO:0000313" key="1">
    <source>
        <dbReference type="EMBL" id="VCW77692.1"/>
    </source>
</evidence>
<accession>A0A9X9PYI9</accession>
<keyword evidence="2" id="KW-1185">Reference proteome</keyword>
<protein>
    <submittedName>
        <fullName evidence="1">Uncharacterized protein</fullName>
    </submittedName>
</protein>
<sequence>MVWNGQMYWFSAQDPIQGRSSGDHRRNSPLIRGSSWRAFVGPQAKICYRFGKAFS</sequence>
<proteinExistence type="predicted"/>
<dbReference type="AlphaFoldDB" id="A0A9X9PYI9"/>